<keyword evidence="3" id="KW-0732">Signal</keyword>
<dbReference type="PANTHER" id="PTHR47199">
    <property type="entry name" value="PHOTOSYSTEM II STABILITY/ASSEMBLY FACTOR HCF136, CHLOROPLASTIC"/>
    <property type="match status" value="1"/>
</dbReference>
<evidence type="ECO:0000256" key="1">
    <source>
        <dbReference type="ARBA" id="ARBA00022531"/>
    </source>
</evidence>
<protein>
    <submittedName>
        <fullName evidence="5">Glycosyl hydrolase</fullName>
    </submittedName>
</protein>
<dbReference type="PANTHER" id="PTHR47199:SF2">
    <property type="entry name" value="PHOTOSYSTEM II STABILITY_ASSEMBLY FACTOR HCF136, CHLOROPLASTIC"/>
    <property type="match status" value="1"/>
</dbReference>
<evidence type="ECO:0000259" key="4">
    <source>
        <dbReference type="Pfam" id="PF14870"/>
    </source>
</evidence>
<keyword evidence="1" id="KW-0602">Photosynthesis</keyword>
<dbReference type="GO" id="GO:0015979">
    <property type="term" value="P:photosynthesis"/>
    <property type="evidence" value="ECO:0007669"/>
    <property type="project" value="UniProtKB-KW"/>
</dbReference>
<dbReference type="InterPro" id="IPR015943">
    <property type="entry name" value="WD40/YVTN_repeat-like_dom_sf"/>
</dbReference>
<dbReference type="CDD" id="cd15482">
    <property type="entry name" value="Sialidase_non-viral"/>
    <property type="match status" value="1"/>
</dbReference>
<accession>A0A6L6PB53</accession>
<dbReference type="InterPro" id="IPR028203">
    <property type="entry name" value="PSII_CF48-like_dom"/>
</dbReference>
<feature type="chain" id="PRO_5027115049" evidence="3">
    <location>
        <begin position="23"/>
        <end position="322"/>
    </location>
</feature>
<dbReference type="Pfam" id="PF14870">
    <property type="entry name" value="PSII_BNR"/>
    <property type="match status" value="1"/>
</dbReference>
<dbReference type="Gene3D" id="2.130.10.10">
    <property type="entry name" value="YVTN repeat-like/Quinoprotein amine dehydrogenase"/>
    <property type="match status" value="2"/>
</dbReference>
<evidence type="ECO:0000313" key="5">
    <source>
        <dbReference type="EMBL" id="MTV36023.1"/>
    </source>
</evidence>
<dbReference type="Proteomes" id="UP000475582">
    <property type="component" value="Unassembled WGS sequence"/>
</dbReference>
<dbReference type="GO" id="GO:0009523">
    <property type="term" value="C:photosystem II"/>
    <property type="evidence" value="ECO:0007669"/>
    <property type="project" value="UniProtKB-KW"/>
</dbReference>
<evidence type="ECO:0000313" key="6">
    <source>
        <dbReference type="Proteomes" id="UP000475582"/>
    </source>
</evidence>
<keyword evidence="6" id="KW-1185">Reference proteome</keyword>
<proteinExistence type="predicted"/>
<dbReference type="OrthoDB" id="9767885at2"/>
<keyword evidence="5" id="KW-0378">Hydrolase</keyword>
<dbReference type="RefSeq" id="WP_155461387.1">
    <property type="nucleotide sequence ID" value="NZ_WNKY01000001.1"/>
</dbReference>
<feature type="domain" description="Photosynthesis system II assembly factor Ycf48/Hcf136-like" evidence="4">
    <location>
        <begin position="80"/>
        <end position="208"/>
    </location>
</feature>
<comment type="caution">
    <text evidence="5">The sequence shown here is derived from an EMBL/GenBank/DDBJ whole genome shotgun (WGS) entry which is preliminary data.</text>
</comment>
<organism evidence="5 6">
    <name type="scientific">Duganella radicis</name>
    <dbReference type="NCBI Taxonomy" id="551988"/>
    <lineage>
        <taxon>Bacteria</taxon>
        <taxon>Pseudomonadati</taxon>
        <taxon>Pseudomonadota</taxon>
        <taxon>Betaproteobacteria</taxon>
        <taxon>Burkholderiales</taxon>
        <taxon>Oxalobacteraceae</taxon>
        <taxon>Telluria group</taxon>
        <taxon>Duganella</taxon>
    </lineage>
</organism>
<evidence type="ECO:0000256" key="2">
    <source>
        <dbReference type="ARBA" id="ARBA00023276"/>
    </source>
</evidence>
<reference evidence="5 6" key="1">
    <citation type="submission" date="2019-11" db="EMBL/GenBank/DDBJ databases">
        <title>Type strains purchased from KCTC, JCM and DSMZ.</title>
        <authorList>
            <person name="Lu H."/>
        </authorList>
    </citation>
    <scope>NUCLEOTIDE SEQUENCE [LARGE SCALE GENOMIC DNA]</scope>
    <source>
        <strain evidence="5 6">KCTC 22382</strain>
    </source>
</reference>
<dbReference type="GO" id="GO:0016787">
    <property type="term" value="F:hydrolase activity"/>
    <property type="evidence" value="ECO:0007669"/>
    <property type="project" value="UniProtKB-KW"/>
</dbReference>
<keyword evidence="2" id="KW-0604">Photosystem II</keyword>
<dbReference type="PROSITE" id="PS51257">
    <property type="entry name" value="PROKAR_LIPOPROTEIN"/>
    <property type="match status" value="1"/>
</dbReference>
<name>A0A6L6PB53_9BURK</name>
<dbReference type="AlphaFoldDB" id="A0A6L6PB53"/>
<gene>
    <name evidence="5" type="ORF">GM676_00300</name>
</gene>
<sequence>MNMKFLTTLTLACATAAACAGAAPGTAPGLTPQPAVRSAYAVDAAILGVANAGKRIVGVGDYGVVLLSDDQGRTFRQARAVPVSSTLTGVSFADERNGWAVGHWGVILRTTDGGETWTVQRSDTQEDRPLFSVHFFDDKEGIAVGLWSLVLVTRDGGAHWQPLSLPTPPDGGKADRNLLSAFTDAHGNLYVAAERGMVLRSEDRGRSWHYLDTGYKGSFWSGVALRNGVVLVGGLRGSLYRSADGGNHWQAIDSGVKSSITGMVERADGVVEAVGLDGAMLESRDGGLTFKARQRDDRLSLTGVIGAGNEVLRFSKRGIAAR</sequence>
<dbReference type="EMBL" id="WNKY01000001">
    <property type="protein sequence ID" value="MTV36023.1"/>
    <property type="molecule type" value="Genomic_DNA"/>
</dbReference>
<dbReference type="SUPFAM" id="SSF110296">
    <property type="entry name" value="Oligoxyloglucan reducing end-specific cellobiohydrolase"/>
    <property type="match status" value="1"/>
</dbReference>
<feature type="signal peptide" evidence="3">
    <location>
        <begin position="1"/>
        <end position="22"/>
    </location>
</feature>
<evidence type="ECO:0000256" key="3">
    <source>
        <dbReference type="SAM" id="SignalP"/>
    </source>
</evidence>